<evidence type="ECO:0000313" key="1">
    <source>
        <dbReference type="EMBL" id="CAB4120800.1"/>
    </source>
</evidence>
<protein>
    <submittedName>
        <fullName evidence="1">Uncharacterized protein</fullName>
    </submittedName>
</protein>
<name>A0A6J5KK78_9CAUD</name>
<accession>A0A6J5KK78</accession>
<gene>
    <name evidence="1" type="ORF">UFOVP5_37</name>
</gene>
<sequence length="111" mass="11765">MNAPFTPPAKRWDFASEVATCQTCEGAGEICTSPFHTHPNDPDRCDVECYDCEGAGHFACEVCGFDIQVPGYDCLVCNTASEIPAHMLTDDTAAHIGAALAAAFHARSAQA</sequence>
<proteinExistence type="predicted"/>
<reference evidence="1" key="1">
    <citation type="submission" date="2020-04" db="EMBL/GenBank/DDBJ databases">
        <authorList>
            <person name="Chiriac C."/>
            <person name="Salcher M."/>
            <person name="Ghai R."/>
            <person name="Kavagutti S V."/>
        </authorList>
    </citation>
    <scope>NUCLEOTIDE SEQUENCE</scope>
</reference>
<dbReference type="EMBL" id="LR796135">
    <property type="protein sequence ID" value="CAB4120800.1"/>
    <property type="molecule type" value="Genomic_DNA"/>
</dbReference>
<organism evidence="1">
    <name type="scientific">uncultured Caudovirales phage</name>
    <dbReference type="NCBI Taxonomy" id="2100421"/>
    <lineage>
        <taxon>Viruses</taxon>
        <taxon>Duplodnaviria</taxon>
        <taxon>Heunggongvirae</taxon>
        <taxon>Uroviricota</taxon>
        <taxon>Caudoviricetes</taxon>
        <taxon>Peduoviridae</taxon>
        <taxon>Maltschvirus</taxon>
        <taxon>Maltschvirus maltsch</taxon>
    </lineage>
</organism>